<reference evidence="5 6" key="1">
    <citation type="submission" date="2021-06" db="EMBL/GenBank/DDBJ databases">
        <authorList>
            <person name="Palmer J.M."/>
        </authorList>
    </citation>
    <scope>NUCLEOTIDE SEQUENCE [LARGE SCALE GENOMIC DNA]</scope>
    <source>
        <strain evidence="5 6">GA_2019</strain>
        <tissue evidence="5">Muscle</tissue>
    </source>
</reference>
<feature type="signal peptide" evidence="3">
    <location>
        <begin position="1"/>
        <end position="23"/>
    </location>
</feature>
<comment type="caution">
    <text evidence="5">The sequence shown here is derived from an EMBL/GenBank/DDBJ whole genome shotgun (WGS) entry which is preliminary data.</text>
</comment>
<gene>
    <name evidence="5" type="ORF">GOODEAATRI_004964</name>
</gene>
<dbReference type="SUPFAM" id="SSF52540">
    <property type="entry name" value="P-loop containing nucleoside triphosphate hydrolases"/>
    <property type="match status" value="1"/>
</dbReference>
<dbReference type="Proteomes" id="UP001476798">
    <property type="component" value="Unassembled WGS sequence"/>
</dbReference>
<dbReference type="EMBL" id="JAHRIO010020209">
    <property type="protein sequence ID" value="MEQ2164278.1"/>
    <property type="molecule type" value="Genomic_DNA"/>
</dbReference>
<keyword evidence="1" id="KW-0547">Nucleotide-binding</keyword>
<evidence type="ECO:0000313" key="6">
    <source>
        <dbReference type="Proteomes" id="UP001476798"/>
    </source>
</evidence>
<protein>
    <recommendedName>
        <fullName evidence="4">ATPase AAA-type core domain-containing protein</fullName>
    </recommendedName>
</protein>
<feature type="domain" description="ATPase AAA-type core" evidence="4">
    <location>
        <begin position="56"/>
        <end position="162"/>
    </location>
</feature>
<dbReference type="InterPro" id="IPR027417">
    <property type="entry name" value="P-loop_NTPase"/>
</dbReference>
<evidence type="ECO:0000313" key="5">
    <source>
        <dbReference type="EMBL" id="MEQ2164278.1"/>
    </source>
</evidence>
<dbReference type="PANTHER" id="PTHR23077">
    <property type="entry name" value="AAA-FAMILY ATPASE"/>
    <property type="match status" value="1"/>
</dbReference>
<dbReference type="Gene3D" id="3.40.50.300">
    <property type="entry name" value="P-loop containing nucleotide triphosphate hydrolases"/>
    <property type="match status" value="2"/>
</dbReference>
<dbReference type="InterPro" id="IPR050168">
    <property type="entry name" value="AAA_ATPase_domain"/>
</dbReference>
<evidence type="ECO:0000256" key="2">
    <source>
        <dbReference type="ARBA" id="ARBA00022840"/>
    </source>
</evidence>
<keyword evidence="3" id="KW-0732">Signal</keyword>
<organism evidence="5 6">
    <name type="scientific">Goodea atripinnis</name>
    <dbReference type="NCBI Taxonomy" id="208336"/>
    <lineage>
        <taxon>Eukaryota</taxon>
        <taxon>Metazoa</taxon>
        <taxon>Chordata</taxon>
        <taxon>Craniata</taxon>
        <taxon>Vertebrata</taxon>
        <taxon>Euteleostomi</taxon>
        <taxon>Actinopterygii</taxon>
        <taxon>Neopterygii</taxon>
        <taxon>Teleostei</taxon>
        <taxon>Neoteleostei</taxon>
        <taxon>Acanthomorphata</taxon>
        <taxon>Ovalentaria</taxon>
        <taxon>Atherinomorphae</taxon>
        <taxon>Cyprinodontiformes</taxon>
        <taxon>Goodeidae</taxon>
        <taxon>Goodea</taxon>
    </lineage>
</organism>
<sequence length="180" mass="19877">MRSGCSIHFCVLLFSVRWSDVGGMAEVKLKLKQAVEWPLRHPEAFTRMGIQPPKGILLYGPPGCSKTMIAKALANESGLNFLAIKLFQAARSLGIMSQSPHLLQETKGLEVKCRVVNQLRGVERVDCSDRVLAQLLTEMDGIEQLRDVTVLAATNRPDMIDKVNKTLALVLHLSIPLFGL</sequence>
<proteinExistence type="predicted"/>
<name>A0ABV0N0W7_9TELE</name>
<dbReference type="Pfam" id="PF00004">
    <property type="entry name" value="AAA"/>
    <property type="match status" value="1"/>
</dbReference>
<evidence type="ECO:0000256" key="1">
    <source>
        <dbReference type="ARBA" id="ARBA00022741"/>
    </source>
</evidence>
<keyword evidence="2" id="KW-0067">ATP-binding</keyword>
<evidence type="ECO:0000259" key="4">
    <source>
        <dbReference type="Pfam" id="PF00004"/>
    </source>
</evidence>
<feature type="chain" id="PRO_5046749468" description="ATPase AAA-type core domain-containing protein" evidence="3">
    <location>
        <begin position="24"/>
        <end position="180"/>
    </location>
</feature>
<dbReference type="PANTHER" id="PTHR23077:SF27">
    <property type="entry name" value="ATPASE FAMILY GENE 2 PROTEIN HOMOLOG A"/>
    <property type="match status" value="1"/>
</dbReference>
<accession>A0ABV0N0W7</accession>
<dbReference type="InterPro" id="IPR003959">
    <property type="entry name" value="ATPase_AAA_core"/>
</dbReference>
<evidence type="ECO:0000256" key="3">
    <source>
        <dbReference type="SAM" id="SignalP"/>
    </source>
</evidence>
<keyword evidence="6" id="KW-1185">Reference proteome</keyword>